<dbReference type="Proteomes" id="UP000326041">
    <property type="component" value="Chromosome"/>
</dbReference>
<keyword evidence="2" id="KW-1185">Reference proteome</keyword>
<dbReference type="EMBL" id="CP023697">
    <property type="protein sequence ID" value="QEV04893.1"/>
    <property type="molecule type" value="Genomic_DNA"/>
</dbReference>
<accession>A0ABX6AQ92</accession>
<sequence length="74" mass="7977">MLRPAYRVATTMGQQEPPAVLVTVTDASRIGDVLARRPKAWPVCWSSLRGAGGDGATARYVTVQEAKDFIISTD</sequence>
<proteinExistence type="predicted"/>
<organism evidence="1 2">
    <name type="scientific">Streptomyces prasinus</name>
    <dbReference type="NCBI Taxonomy" id="67345"/>
    <lineage>
        <taxon>Bacteria</taxon>
        <taxon>Bacillati</taxon>
        <taxon>Actinomycetota</taxon>
        <taxon>Actinomycetes</taxon>
        <taxon>Kitasatosporales</taxon>
        <taxon>Streptomycetaceae</taxon>
        <taxon>Streptomyces</taxon>
    </lineage>
</organism>
<evidence type="ECO:0000313" key="1">
    <source>
        <dbReference type="EMBL" id="QEV04893.1"/>
    </source>
</evidence>
<name>A0ABX6AQ92_9ACTN</name>
<protein>
    <submittedName>
        <fullName evidence="1">Uncharacterized protein</fullName>
    </submittedName>
</protein>
<reference evidence="1 2" key="1">
    <citation type="submission" date="2017-09" db="EMBL/GenBank/DDBJ databases">
        <authorList>
            <person name="Lee N."/>
            <person name="Cho B.-K."/>
        </authorList>
    </citation>
    <scope>NUCLEOTIDE SEQUENCE [LARGE SCALE GENOMIC DNA]</scope>
    <source>
        <strain evidence="1 2">ATCC 13879</strain>
    </source>
</reference>
<evidence type="ECO:0000313" key="2">
    <source>
        <dbReference type="Proteomes" id="UP000326041"/>
    </source>
</evidence>
<gene>
    <name evidence="1" type="ORF">CP972_03515</name>
</gene>